<feature type="repeat" description="PPR" evidence="2">
    <location>
        <begin position="239"/>
        <end position="273"/>
    </location>
</feature>
<feature type="compositionally biased region" description="Low complexity" evidence="3">
    <location>
        <begin position="166"/>
        <end position="178"/>
    </location>
</feature>
<protein>
    <recommendedName>
        <fullName evidence="6">Pentacotripeptide-repeat region of PRORP domain-containing protein</fullName>
    </recommendedName>
</protein>
<feature type="region of interest" description="Disordered" evidence="3">
    <location>
        <begin position="45"/>
        <end position="185"/>
    </location>
</feature>
<evidence type="ECO:0008006" key="6">
    <source>
        <dbReference type="Google" id="ProtNLM"/>
    </source>
</evidence>
<dbReference type="Pfam" id="PF01535">
    <property type="entry name" value="PPR"/>
    <property type="match status" value="1"/>
</dbReference>
<dbReference type="AlphaFoldDB" id="A0A4P9WE67"/>
<sequence length="519" mass="55682">MNSALLRRGLIHPLLARPHLLPLASSRSCIYDGIHSAWFASTPVVTTSPKKTDSPAKKKSTTDLNASSAPTAAEAGSVPAEASPGPEDASVKEPPGPVPAPIVPSSQTSEPIEPSFPQPVLTLESTSTETQSIPDATAEVPRDSIATRDTTIPKEPTETPAPQIATSSPLDLSTSPPSEIDQLPSLQSLSIREDIYNIMLNKLDSIELRSCNAILELLAARGEVEGLANALKERGLEWDSFTYEALIRDAVRRKDPDRARHRLDEMRAKTLIPTSGSLNAVIIGLARADRLDDAEIALKELGDVPAEAGAFAALMGAHARAAKKDALGRLRGLVDYLKKFYHAVQIDVELPVKEKLNRAIRALLREGFDLTLTSLHALGRADLALPTPDPELYDLAIVALLDLEGCDSAARARKLLDEIAGAGLSATIATYNRVLEALPDGVSAHKLLQDMLESGPQPTSESFNAVIALYVADGRPKMARRVEEEMIKMGVAITTRTYDLLSNGGPKKLEKKGGKKSKK</sequence>
<dbReference type="PANTHER" id="PTHR47936">
    <property type="entry name" value="PPR_LONG DOMAIN-CONTAINING PROTEIN"/>
    <property type="match status" value="1"/>
</dbReference>
<evidence type="ECO:0000313" key="5">
    <source>
        <dbReference type="Proteomes" id="UP000269721"/>
    </source>
</evidence>
<reference evidence="5" key="1">
    <citation type="journal article" date="2018" name="Nat. Microbiol.">
        <title>Leveraging single-cell genomics to expand the fungal tree of life.</title>
        <authorList>
            <person name="Ahrendt S.R."/>
            <person name="Quandt C.A."/>
            <person name="Ciobanu D."/>
            <person name="Clum A."/>
            <person name="Salamov A."/>
            <person name="Andreopoulos B."/>
            <person name="Cheng J.F."/>
            <person name="Woyke T."/>
            <person name="Pelin A."/>
            <person name="Henrissat B."/>
            <person name="Reynolds N.K."/>
            <person name="Benny G.L."/>
            <person name="Smith M.E."/>
            <person name="James T.Y."/>
            <person name="Grigoriev I.V."/>
        </authorList>
    </citation>
    <scope>NUCLEOTIDE SEQUENCE [LARGE SCALE GENOMIC DNA]</scope>
</reference>
<dbReference type="Pfam" id="PF13812">
    <property type="entry name" value="PPR_3"/>
    <property type="match status" value="1"/>
</dbReference>
<accession>A0A4P9WE67</accession>
<name>A0A4P9WE67_9FUNG</name>
<feature type="compositionally biased region" description="Low complexity" evidence="3">
    <location>
        <begin position="121"/>
        <end position="130"/>
    </location>
</feature>
<gene>
    <name evidence="4" type="ORF">BDK51DRAFT_41685</name>
</gene>
<evidence type="ECO:0000256" key="1">
    <source>
        <dbReference type="ARBA" id="ARBA00022737"/>
    </source>
</evidence>
<organism evidence="4 5">
    <name type="scientific">Blyttiomyces helicus</name>
    <dbReference type="NCBI Taxonomy" id="388810"/>
    <lineage>
        <taxon>Eukaryota</taxon>
        <taxon>Fungi</taxon>
        <taxon>Fungi incertae sedis</taxon>
        <taxon>Chytridiomycota</taxon>
        <taxon>Chytridiomycota incertae sedis</taxon>
        <taxon>Chytridiomycetes</taxon>
        <taxon>Chytridiomycetes incertae sedis</taxon>
        <taxon>Blyttiomyces</taxon>
    </lineage>
</organism>
<dbReference type="Gene3D" id="1.25.40.10">
    <property type="entry name" value="Tetratricopeptide repeat domain"/>
    <property type="match status" value="2"/>
</dbReference>
<dbReference type="PROSITE" id="PS51375">
    <property type="entry name" value="PPR"/>
    <property type="match status" value="2"/>
</dbReference>
<dbReference type="Proteomes" id="UP000269721">
    <property type="component" value="Unassembled WGS sequence"/>
</dbReference>
<dbReference type="EMBL" id="KZ995272">
    <property type="protein sequence ID" value="RKO91009.1"/>
    <property type="molecule type" value="Genomic_DNA"/>
</dbReference>
<evidence type="ECO:0000256" key="3">
    <source>
        <dbReference type="SAM" id="MobiDB-lite"/>
    </source>
</evidence>
<evidence type="ECO:0000313" key="4">
    <source>
        <dbReference type="EMBL" id="RKO91009.1"/>
    </source>
</evidence>
<dbReference type="OrthoDB" id="185373at2759"/>
<dbReference type="InterPro" id="IPR002885">
    <property type="entry name" value="PPR_rpt"/>
</dbReference>
<feature type="compositionally biased region" description="Basic and acidic residues" evidence="3">
    <location>
        <begin position="140"/>
        <end position="157"/>
    </location>
</feature>
<feature type="repeat" description="PPR" evidence="2">
    <location>
        <begin position="459"/>
        <end position="493"/>
    </location>
</feature>
<proteinExistence type="predicted"/>
<keyword evidence="5" id="KW-1185">Reference proteome</keyword>
<dbReference type="InterPro" id="IPR011990">
    <property type="entry name" value="TPR-like_helical_dom_sf"/>
</dbReference>
<evidence type="ECO:0000256" key="2">
    <source>
        <dbReference type="PROSITE-ProRule" id="PRU00708"/>
    </source>
</evidence>
<keyword evidence="1" id="KW-0677">Repeat</keyword>
<dbReference type="PANTHER" id="PTHR47936:SF1">
    <property type="entry name" value="PENTATRICOPEPTIDE REPEAT-CONTAINING PROTEIN GUN1, CHLOROPLASTIC"/>
    <property type="match status" value="1"/>
</dbReference>